<proteinExistence type="predicted"/>
<comment type="subcellular location">
    <subcellularLocation>
        <location evidence="1">Cytoplasm</location>
        <location evidence="1">Cytosol</location>
    </subcellularLocation>
</comment>
<sequence length="148" mass="16492">MQVMVKMLNGGQCAIEVSGDTKVSELKTQVEMSLFVPPYLQRLVYKGRTLAEEMSLDEAGITEGAKIHLMVKKGESPFHANGACSSKSVSSPPAVDFFTQLAVFLSKHLTEEQTTKVVIEFRKNCQLMIESMNFDDIERFAASNFTEF</sequence>
<dbReference type="InterPro" id="IPR029071">
    <property type="entry name" value="Ubiquitin-like_domsf"/>
</dbReference>
<protein>
    <recommendedName>
        <fullName evidence="3">Ubiquitin-like domain-containing protein</fullName>
    </recommendedName>
</protein>
<reference evidence="4 5" key="1">
    <citation type="submission" date="2023-11" db="EMBL/GenBank/DDBJ databases">
        <title>Halocaridina rubra genome assembly.</title>
        <authorList>
            <person name="Smith C."/>
        </authorList>
    </citation>
    <scope>NUCLEOTIDE SEQUENCE [LARGE SCALE GENOMIC DNA]</scope>
    <source>
        <strain evidence="4">EP-1</strain>
        <tissue evidence="4">Whole</tissue>
    </source>
</reference>
<dbReference type="GO" id="GO:0051087">
    <property type="term" value="F:protein-folding chaperone binding"/>
    <property type="evidence" value="ECO:0007669"/>
    <property type="project" value="TreeGrafter"/>
</dbReference>
<organism evidence="4 5">
    <name type="scientific">Halocaridina rubra</name>
    <name type="common">Hawaiian red shrimp</name>
    <dbReference type="NCBI Taxonomy" id="373956"/>
    <lineage>
        <taxon>Eukaryota</taxon>
        <taxon>Metazoa</taxon>
        <taxon>Ecdysozoa</taxon>
        <taxon>Arthropoda</taxon>
        <taxon>Crustacea</taxon>
        <taxon>Multicrustacea</taxon>
        <taxon>Malacostraca</taxon>
        <taxon>Eumalacostraca</taxon>
        <taxon>Eucarida</taxon>
        <taxon>Decapoda</taxon>
        <taxon>Pleocyemata</taxon>
        <taxon>Caridea</taxon>
        <taxon>Atyoidea</taxon>
        <taxon>Atyidae</taxon>
        <taxon>Halocaridina</taxon>
    </lineage>
</organism>
<dbReference type="GO" id="GO:0006620">
    <property type="term" value="P:post-translational protein targeting to endoplasmic reticulum membrane"/>
    <property type="evidence" value="ECO:0007669"/>
    <property type="project" value="InterPro"/>
</dbReference>
<evidence type="ECO:0000313" key="4">
    <source>
        <dbReference type="EMBL" id="KAK7082055.1"/>
    </source>
</evidence>
<dbReference type="Pfam" id="PF00240">
    <property type="entry name" value="ubiquitin"/>
    <property type="match status" value="1"/>
</dbReference>
<dbReference type="Proteomes" id="UP001381693">
    <property type="component" value="Unassembled WGS sequence"/>
</dbReference>
<dbReference type="InterPro" id="IPR000626">
    <property type="entry name" value="Ubiquitin-like_dom"/>
</dbReference>
<dbReference type="AlphaFoldDB" id="A0AAN8XPX5"/>
<dbReference type="PROSITE" id="PS50053">
    <property type="entry name" value="UBIQUITIN_2"/>
    <property type="match status" value="1"/>
</dbReference>
<name>A0AAN8XPX5_HALRR</name>
<dbReference type="SUPFAM" id="SSF54236">
    <property type="entry name" value="Ubiquitin-like"/>
    <property type="match status" value="1"/>
</dbReference>
<dbReference type="Gene3D" id="3.10.20.90">
    <property type="entry name" value="Phosphatidylinositol 3-kinase Catalytic Subunit, Chain A, domain 1"/>
    <property type="match status" value="1"/>
</dbReference>
<keyword evidence="2" id="KW-0963">Cytoplasm</keyword>
<comment type="caution">
    <text evidence="4">The sequence shown here is derived from an EMBL/GenBank/DDBJ whole genome shotgun (WGS) entry which is preliminary data.</text>
</comment>
<dbReference type="PANTHER" id="PTHR46555">
    <property type="entry name" value="UBIQUITIN-LIKE PROTEIN 4A"/>
    <property type="match status" value="1"/>
</dbReference>
<feature type="domain" description="Ubiquitin-like" evidence="3">
    <location>
        <begin position="1"/>
        <end position="76"/>
    </location>
</feature>
<evidence type="ECO:0000256" key="2">
    <source>
        <dbReference type="ARBA" id="ARBA00022490"/>
    </source>
</evidence>
<dbReference type="GO" id="GO:0071816">
    <property type="term" value="P:tail-anchored membrane protein insertion into ER membrane"/>
    <property type="evidence" value="ECO:0007669"/>
    <property type="project" value="TreeGrafter"/>
</dbReference>
<dbReference type="PANTHER" id="PTHR46555:SF1">
    <property type="entry name" value="UBIQUITIN-LIKE PROTEIN 4A"/>
    <property type="match status" value="1"/>
</dbReference>
<keyword evidence="5" id="KW-1185">Reference proteome</keyword>
<dbReference type="SMART" id="SM00213">
    <property type="entry name" value="UBQ"/>
    <property type="match status" value="1"/>
</dbReference>
<evidence type="ECO:0000256" key="1">
    <source>
        <dbReference type="ARBA" id="ARBA00004514"/>
    </source>
</evidence>
<accession>A0AAN8XPX5</accession>
<dbReference type="EMBL" id="JAXCGZ010004231">
    <property type="protein sequence ID" value="KAK7082055.1"/>
    <property type="molecule type" value="Genomic_DNA"/>
</dbReference>
<dbReference type="InterPro" id="IPR047154">
    <property type="entry name" value="UBL4A-like"/>
</dbReference>
<evidence type="ECO:0000313" key="5">
    <source>
        <dbReference type="Proteomes" id="UP001381693"/>
    </source>
</evidence>
<gene>
    <name evidence="4" type="ORF">SK128_018278</name>
</gene>
<evidence type="ECO:0000259" key="3">
    <source>
        <dbReference type="PROSITE" id="PS50053"/>
    </source>
</evidence>
<dbReference type="GO" id="GO:0071818">
    <property type="term" value="C:BAT3 complex"/>
    <property type="evidence" value="ECO:0007669"/>
    <property type="project" value="TreeGrafter"/>
</dbReference>